<organism evidence="1 2">
    <name type="scientific">Aliikangiella coralliicola</name>
    <dbReference type="NCBI Taxonomy" id="2592383"/>
    <lineage>
        <taxon>Bacteria</taxon>
        <taxon>Pseudomonadati</taxon>
        <taxon>Pseudomonadota</taxon>
        <taxon>Gammaproteobacteria</taxon>
        <taxon>Oceanospirillales</taxon>
        <taxon>Pleioneaceae</taxon>
        <taxon>Aliikangiella</taxon>
    </lineage>
</organism>
<proteinExistence type="predicted"/>
<keyword evidence="2" id="KW-1185">Reference proteome</keyword>
<sequence length="70" mass="7912">MGESVLITGHNNRIVIRYPESVADEVVGDMLAHMQRRENWSVAEYENTTAYQENEQLFIVNMGLVTGVGK</sequence>
<evidence type="ECO:0000313" key="1">
    <source>
        <dbReference type="EMBL" id="TQV86735.1"/>
    </source>
</evidence>
<gene>
    <name evidence="1" type="ORF">FLL46_17750</name>
</gene>
<dbReference type="EMBL" id="VIKS01000010">
    <property type="protein sequence ID" value="TQV86735.1"/>
    <property type="molecule type" value="Genomic_DNA"/>
</dbReference>
<comment type="caution">
    <text evidence="1">The sequence shown here is derived from an EMBL/GenBank/DDBJ whole genome shotgun (WGS) entry which is preliminary data.</text>
</comment>
<dbReference type="RefSeq" id="WP_142932660.1">
    <property type="nucleotide sequence ID" value="NZ_ML660166.1"/>
</dbReference>
<protein>
    <submittedName>
        <fullName evidence="1">Uncharacterized protein</fullName>
    </submittedName>
</protein>
<reference evidence="1 2" key="1">
    <citation type="submission" date="2019-07" db="EMBL/GenBank/DDBJ databases">
        <title>Draft genome for Aliikangiella sp. M105.</title>
        <authorList>
            <person name="Wang G."/>
        </authorList>
    </citation>
    <scope>NUCLEOTIDE SEQUENCE [LARGE SCALE GENOMIC DNA]</scope>
    <source>
        <strain evidence="1 2">M105</strain>
    </source>
</reference>
<evidence type="ECO:0000313" key="2">
    <source>
        <dbReference type="Proteomes" id="UP000315439"/>
    </source>
</evidence>
<accession>A0A545UB98</accession>
<dbReference type="Proteomes" id="UP000315439">
    <property type="component" value="Unassembled WGS sequence"/>
</dbReference>
<name>A0A545UB98_9GAMM</name>
<dbReference type="AlphaFoldDB" id="A0A545UB98"/>